<evidence type="ECO:0000256" key="1">
    <source>
        <dbReference type="SAM" id="MobiDB-lite"/>
    </source>
</evidence>
<reference evidence="3 4" key="1">
    <citation type="submission" date="2024-04" db="EMBL/GenBank/DDBJ databases">
        <title>Phyllosticta paracitricarpa is synonymous to the EU quarantine fungus P. citricarpa based on phylogenomic analyses.</title>
        <authorList>
            <consortium name="Lawrence Berkeley National Laboratory"/>
            <person name="Van Ingen-Buijs V.A."/>
            <person name="Van Westerhoven A.C."/>
            <person name="Haridas S."/>
            <person name="Skiadas P."/>
            <person name="Martin F."/>
            <person name="Groenewald J.Z."/>
            <person name="Crous P.W."/>
            <person name="Seidl M.F."/>
        </authorList>
    </citation>
    <scope>NUCLEOTIDE SEQUENCE [LARGE SCALE GENOMIC DNA]</scope>
    <source>
        <strain evidence="3 4">CBS 122670</strain>
    </source>
</reference>
<dbReference type="Proteomes" id="UP001365128">
    <property type="component" value="Unassembled WGS sequence"/>
</dbReference>
<accession>A0ABR1L9D6</accession>
<keyword evidence="2" id="KW-0732">Signal</keyword>
<feature type="region of interest" description="Disordered" evidence="1">
    <location>
        <begin position="134"/>
        <end position="161"/>
    </location>
</feature>
<comment type="caution">
    <text evidence="3">The sequence shown here is derived from an EMBL/GenBank/DDBJ whole genome shotgun (WGS) entry which is preliminary data.</text>
</comment>
<evidence type="ECO:0000256" key="2">
    <source>
        <dbReference type="SAM" id="SignalP"/>
    </source>
</evidence>
<dbReference type="EMBL" id="JBBPDW010000053">
    <property type="protein sequence ID" value="KAK7531852.1"/>
    <property type="molecule type" value="Genomic_DNA"/>
</dbReference>
<sequence>MAVKTKNPLLLVLFLHPVPKVAFGLPEPSDHFRSIFVVSSHYRRYVANSHYGRKGAEACLWSERRRRVRRRRRAVVRRRRIRNDHGRLHLHCRRAFPQHLMVDVVIYCLANEGKDSVDEAVMVQSAQEEKDGVLLKRGPSSPGATERSDPWRRRQHRRSGGVAGPVRIEIPYLRVQGPPKHVSVQSTCQIIPHSCLNPSRQFGIQTFVGSPQPQIFLQLLQLGNCWGGPFRLRCPMVILVPLVPPLVAGGVDAEDAKVRLRPRQSLALENFMARLACPCCRQGSFGASQLFLWRPPRPKIPALPVGVVVTVHGVVQETKLVEEG</sequence>
<keyword evidence="4" id="KW-1185">Reference proteome</keyword>
<organism evidence="3 4">
    <name type="scientific">Phyllosticta citricarpa</name>
    <dbReference type="NCBI Taxonomy" id="55181"/>
    <lineage>
        <taxon>Eukaryota</taxon>
        <taxon>Fungi</taxon>
        <taxon>Dikarya</taxon>
        <taxon>Ascomycota</taxon>
        <taxon>Pezizomycotina</taxon>
        <taxon>Dothideomycetes</taxon>
        <taxon>Dothideomycetes incertae sedis</taxon>
        <taxon>Botryosphaeriales</taxon>
        <taxon>Phyllostictaceae</taxon>
        <taxon>Phyllosticta</taxon>
    </lineage>
</organism>
<evidence type="ECO:0000313" key="3">
    <source>
        <dbReference type="EMBL" id="KAK7531852.1"/>
    </source>
</evidence>
<evidence type="ECO:0000313" key="4">
    <source>
        <dbReference type="Proteomes" id="UP001365128"/>
    </source>
</evidence>
<evidence type="ECO:0008006" key="5">
    <source>
        <dbReference type="Google" id="ProtNLM"/>
    </source>
</evidence>
<feature type="chain" id="PRO_5046144530" description="Secreted protein" evidence="2">
    <location>
        <begin position="25"/>
        <end position="324"/>
    </location>
</feature>
<proteinExistence type="predicted"/>
<protein>
    <recommendedName>
        <fullName evidence="5">Secreted protein</fullName>
    </recommendedName>
</protein>
<name>A0ABR1L9D6_9PEZI</name>
<feature type="signal peptide" evidence="2">
    <location>
        <begin position="1"/>
        <end position="24"/>
    </location>
</feature>
<gene>
    <name evidence="3" type="ORF">IWX46DRAFT_614914</name>
</gene>